<dbReference type="PROSITE" id="PS51415">
    <property type="entry name" value="XYLOSE_ISOMERASE"/>
    <property type="match status" value="1"/>
</dbReference>
<comment type="caution">
    <text evidence="1">The sequence shown here is derived from an EMBL/GenBank/DDBJ whole genome shotgun (WGS) entry which is preliminary data.</text>
</comment>
<evidence type="ECO:0008006" key="3">
    <source>
        <dbReference type="Google" id="ProtNLM"/>
    </source>
</evidence>
<dbReference type="PANTHER" id="PTHR48408:SF1">
    <property type="entry name" value="XYLOSE ISOMERASE"/>
    <property type="match status" value="1"/>
</dbReference>
<keyword evidence="2" id="KW-1185">Reference proteome</keyword>
<proteinExistence type="predicted"/>
<reference evidence="1" key="2">
    <citation type="submission" date="2020-12" db="EMBL/GenBank/DDBJ databases">
        <authorList>
            <person name="Kanost M."/>
        </authorList>
    </citation>
    <scope>NUCLEOTIDE SEQUENCE</scope>
</reference>
<dbReference type="PANTHER" id="PTHR48408">
    <property type="match status" value="1"/>
</dbReference>
<name>A0A921ZKT3_MANSE</name>
<dbReference type="InterPro" id="IPR001998">
    <property type="entry name" value="Xylose_isomerase"/>
</dbReference>
<gene>
    <name evidence="1" type="ORF">O3G_MSEX011469</name>
</gene>
<dbReference type="AlphaFoldDB" id="A0A921ZKT3"/>
<protein>
    <recommendedName>
        <fullName evidence="3">Xylose isomerase</fullName>
    </recommendedName>
</protein>
<sequence length="490" mass="57044">MLYKARAGRRRTVVRAARACVACGLAGAMAAYSQPGTKRAKREGRTDTTDYFQGIDKIEYNNMASPSETTSYRYYNSTERIHSRPMEEWLKFSVSLTEFRSNGSDLRGRPTYTRPWDDGTNTLDNCKRCIKALFDFCTKLGVKYWTAFDSDLVPYTESWDENKTHWDDIVEYIQDMAQRSHVKLLWMAPDLHSHPRYAGGSFTSHDAATFVQAASQIKRCLEISHRLNAECFLLWPYREGYDSIYHTDVNREIKLFAKLMKITAEYKDRLNYRCQLLVMPYYNCNHGRGYNHYSHSMRSLLRDHEMVNMYMWDVTSCLYFLKNYNLDRYYKVCTPPGHHMFMANVYNMLGGVFMTNDVDQYDSKRLTLMMKCIVDQGTAPPGGVGLRLTPRRDGDLRDLATLHMKYIDAVAKGLRFACTLIAEQIFAKHIQQRYATYYSGFGSRLVSSDISMEECEEYYKKNQHHGEVTSSKAEQLDLVFQRYLDTCDHI</sequence>
<dbReference type="GO" id="GO:0005975">
    <property type="term" value="P:carbohydrate metabolic process"/>
    <property type="evidence" value="ECO:0007669"/>
    <property type="project" value="InterPro"/>
</dbReference>
<evidence type="ECO:0000313" key="2">
    <source>
        <dbReference type="Proteomes" id="UP000791440"/>
    </source>
</evidence>
<evidence type="ECO:0000313" key="1">
    <source>
        <dbReference type="EMBL" id="KAG6459601.1"/>
    </source>
</evidence>
<dbReference type="GO" id="GO:0009045">
    <property type="term" value="F:xylose isomerase activity"/>
    <property type="evidence" value="ECO:0007669"/>
    <property type="project" value="InterPro"/>
</dbReference>
<dbReference type="EMBL" id="JH668628">
    <property type="protein sequence ID" value="KAG6459601.1"/>
    <property type="molecule type" value="Genomic_DNA"/>
</dbReference>
<organism evidence="1 2">
    <name type="scientific">Manduca sexta</name>
    <name type="common">Tobacco hawkmoth</name>
    <name type="synonym">Tobacco hornworm</name>
    <dbReference type="NCBI Taxonomy" id="7130"/>
    <lineage>
        <taxon>Eukaryota</taxon>
        <taxon>Metazoa</taxon>
        <taxon>Ecdysozoa</taxon>
        <taxon>Arthropoda</taxon>
        <taxon>Hexapoda</taxon>
        <taxon>Insecta</taxon>
        <taxon>Pterygota</taxon>
        <taxon>Neoptera</taxon>
        <taxon>Endopterygota</taxon>
        <taxon>Lepidoptera</taxon>
        <taxon>Glossata</taxon>
        <taxon>Ditrysia</taxon>
        <taxon>Bombycoidea</taxon>
        <taxon>Sphingidae</taxon>
        <taxon>Sphinginae</taxon>
        <taxon>Sphingini</taxon>
        <taxon>Manduca</taxon>
    </lineage>
</organism>
<reference evidence="1" key="1">
    <citation type="journal article" date="2016" name="Insect Biochem. Mol. Biol.">
        <title>Multifaceted biological insights from a draft genome sequence of the tobacco hornworm moth, Manduca sexta.</title>
        <authorList>
            <person name="Kanost M.R."/>
            <person name="Arrese E.L."/>
            <person name="Cao X."/>
            <person name="Chen Y.R."/>
            <person name="Chellapilla S."/>
            <person name="Goldsmith M.R."/>
            <person name="Grosse-Wilde E."/>
            <person name="Heckel D.G."/>
            <person name="Herndon N."/>
            <person name="Jiang H."/>
            <person name="Papanicolaou A."/>
            <person name="Qu J."/>
            <person name="Soulages J.L."/>
            <person name="Vogel H."/>
            <person name="Walters J."/>
            <person name="Waterhouse R.M."/>
            <person name="Ahn S.J."/>
            <person name="Almeida F.C."/>
            <person name="An C."/>
            <person name="Aqrawi P."/>
            <person name="Bretschneider A."/>
            <person name="Bryant W.B."/>
            <person name="Bucks S."/>
            <person name="Chao H."/>
            <person name="Chevignon G."/>
            <person name="Christen J.M."/>
            <person name="Clarke D.F."/>
            <person name="Dittmer N.T."/>
            <person name="Ferguson L.C.F."/>
            <person name="Garavelou S."/>
            <person name="Gordon K.H.J."/>
            <person name="Gunaratna R.T."/>
            <person name="Han Y."/>
            <person name="Hauser F."/>
            <person name="He Y."/>
            <person name="Heidel-Fischer H."/>
            <person name="Hirsh A."/>
            <person name="Hu Y."/>
            <person name="Jiang H."/>
            <person name="Kalra D."/>
            <person name="Klinner C."/>
            <person name="Konig C."/>
            <person name="Kovar C."/>
            <person name="Kroll A.R."/>
            <person name="Kuwar S.S."/>
            <person name="Lee S.L."/>
            <person name="Lehman R."/>
            <person name="Li K."/>
            <person name="Li Z."/>
            <person name="Liang H."/>
            <person name="Lovelace S."/>
            <person name="Lu Z."/>
            <person name="Mansfield J.H."/>
            <person name="McCulloch K.J."/>
            <person name="Mathew T."/>
            <person name="Morton B."/>
            <person name="Muzny D.M."/>
            <person name="Neunemann D."/>
            <person name="Ongeri F."/>
            <person name="Pauchet Y."/>
            <person name="Pu L.L."/>
            <person name="Pyrousis I."/>
            <person name="Rao X.J."/>
            <person name="Redding A."/>
            <person name="Roesel C."/>
            <person name="Sanchez-Gracia A."/>
            <person name="Schaack S."/>
            <person name="Shukla A."/>
            <person name="Tetreau G."/>
            <person name="Wang Y."/>
            <person name="Xiong G.H."/>
            <person name="Traut W."/>
            <person name="Walsh T.K."/>
            <person name="Worley K.C."/>
            <person name="Wu D."/>
            <person name="Wu W."/>
            <person name="Wu Y.Q."/>
            <person name="Zhang X."/>
            <person name="Zou Z."/>
            <person name="Zucker H."/>
            <person name="Briscoe A.D."/>
            <person name="Burmester T."/>
            <person name="Clem R.J."/>
            <person name="Feyereisen R."/>
            <person name="Grimmelikhuijzen C.J.P."/>
            <person name="Hamodrakas S.J."/>
            <person name="Hansson B.S."/>
            <person name="Huguet E."/>
            <person name="Jermiin L.S."/>
            <person name="Lan Q."/>
            <person name="Lehman H.K."/>
            <person name="Lorenzen M."/>
            <person name="Merzendorfer H."/>
            <person name="Michalopoulos I."/>
            <person name="Morton D.B."/>
            <person name="Muthukrishnan S."/>
            <person name="Oakeshott J.G."/>
            <person name="Palmer W."/>
            <person name="Park Y."/>
            <person name="Passarelli A.L."/>
            <person name="Rozas J."/>
            <person name="Schwartz L.M."/>
            <person name="Smith W."/>
            <person name="Southgate A."/>
            <person name="Vilcinskas A."/>
            <person name="Vogt R."/>
            <person name="Wang P."/>
            <person name="Werren J."/>
            <person name="Yu X.Q."/>
            <person name="Zhou J.J."/>
            <person name="Brown S.J."/>
            <person name="Scherer S.E."/>
            <person name="Richards S."/>
            <person name="Blissard G.W."/>
        </authorList>
    </citation>
    <scope>NUCLEOTIDE SEQUENCE</scope>
</reference>
<dbReference type="Proteomes" id="UP000791440">
    <property type="component" value="Unassembled WGS sequence"/>
</dbReference>
<accession>A0A921ZKT3</accession>